<evidence type="ECO:0000313" key="2">
    <source>
        <dbReference type="Proteomes" id="UP000198238"/>
    </source>
</evidence>
<name>A0A220S3P6_9NEIS</name>
<gene>
    <name evidence="1" type="ORF">BG910_10665</name>
</gene>
<reference evidence="1 2" key="1">
    <citation type="submission" date="2017-06" db="EMBL/GenBank/DDBJ databases">
        <title>Neisseria chenwenguii sp. nov., isolated from the intestinal contents of Tibetan Plateau Pika in Yushu, Qinghai Province, China.</title>
        <authorList>
            <person name="Zhang G."/>
        </authorList>
    </citation>
    <scope>NUCLEOTIDE SEQUENCE [LARGE SCALE GENOMIC DNA]</scope>
    <source>
        <strain evidence="1 2">10023</strain>
    </source>
</reference>
<keyword evidence="2" id="KW-1185">Reference proteome</keyword>
<dbReference type="EMBL" id="CP022278">
    <property type="protein sequence ID" value="ASK28129.1"/>
    <property type="molecule type" value="Genomic_DNA"/>
</dbReference>
<organism evidence="1 2">
    <name type="scientific">Neisseria chenwenguii</name>
    <dbReference type="NCBI Taxonomy" id="1853278"/>
    <lineage>
        <taxon>Bacteria</taxon>
        <taxon>Pseudomonadati</taxon>
        <taxon>Pseudomonadota</taxon>
        <taxon>Betaproteobacteria</taxon>
        <taxon>Neisseriales</taxon>
        <taxon>Neisseriaceae</taxon>
        <taxon>Neisseria</taxon>
    </lineage>
</organism>
<dbReference type="RefSeq" id="WP_089036821.1">
    <property type="nucleotide sequence ID" value="NZ_CP022278.1"/>
</dbReference>
<accession>A0A220S3P6</accession>
<proteinExistence type="predicted"/>
<evidence type="ECO:0008006" key="3">
    <source>
        <dbReference type="Google" id="ProtNLM"/>
    </source>
</evidence>
<dbReference type="Proteomes" id="UP000198238">
    <property type="component" value="Chromosome"/>
</dbReference>
<dbReference type="AlphaFoldDB" id="A0A220S3P6"/>
<dbReference type="KEGG" id="nei:BG910_10665"/>
<sequence>MPALLIKDYLQTQGLKLPADNVRAAYLAAQAVMNLGSASIERGILWPEHGGWRLADHVAADAANEALLRQIFMALDSAYSRTANVRSAALYAQMPSENGAKLVQLTRQGEMLEPLLDVNDDNSRVYLACRTAQSGWLNLADDVPYWLDLGEIEGSRNEGGKSQLSAPVCTESGAVLGVLHVEFNDKKQTDEVAQTEWVALALALSEPLKTLLGIEEEIQND</sequence>
<protein>
    <recommendedName>
        <fullName evidence="3">GAF domain-containing protein</fullName>
    </recommendedName>
</protein>
<evidence type="ECO:0000313" key="1">
    <source>
        <dbReference type="EMBL" id="ASK28129.1"/>
    </source>
</evidence>